<evidence type="ECO:0000313" key="3">
    <source>
        <dbReference type="Proteomes" id="UP001597389"/>
    </source>
</evidence>
<evidence type="ECO:0000256" key="1">
    <source>
        <dbReference type="SAM" id="Phobius"/>
    </source>
</evidence>
<feature type="transmembrane region" description="Helical" evidence="1">
    <location>
        <begin position="7"/>
        <end position="27"/>
    </location>
</feature>
<dbReference type="EMBL" id="JBHUJB010000078">
    <property type="protein sequence ID" value="MFD2160366.1"/>
    <property type="molecule type" value="Genomic_DNA"/>
</dbReference>
<proteinExistence type="predicted"/>
<evidence type="ECO:0000313" key="2">
    <source>
        <dbReference type="EMBL" id="MFD2160366.1"/>
    </source>
</evidence>
<feature type="transmembrane region" description="Helical" evidence="1">
    <location>
        <begin position="33"/>
        <end position="51"/>
    </location>
</feature>
<organism evidence="2 3">
    <name type="scientific">Rubritalea tangerina</name>
    <dbReference type="NCBI Taxonomy" id="430798"/>
    <lineage>
        <taxon>Bacteria</taxon>
        <taxon>Pseudomonadati</taxon>
        <taxon>Verrucomicrobiota</taxon>
        <taxon>Verrucomicrobiia</taxon>
        <taxon>Verrucomicrobiales</taxon>
        <taxon>Rubritaleaceae</taxon>
        <taxon>Rubritalea</taxon>
    </lineage>
</organism>
<keyword evidence="1" id="KW-0812">Transmembrane</keyword>
<keyword evidence="1" id="KW-0472">Membrane</keyword>
<dbReference type="RefSeq" id="WP_377090672.1">
    <property type="nucleotide sequence ID" value="NZ_JBHSJL010000014.1"/>
</dbReference>
<keyword evidence="1" id="KW-1133">Transmembrane helix</keyword>
<sequence length="106" mass="12027">MKTSIWTYFTSGLGNLVVISLAFAVITQSSVNLGWFGLIGFPILSIGYAVVRRSLDVGKLSSDNKVGEIKNDPLYSQFIEEDESRLHIYKEDLPDEFNYWKSRNCL</sequence>
<name>A0ABW4ZFR7_9BACT</name>
<keyword evidence="3" id="KW-1185">Reference proteome</keyword>
<dbReference type="Proteomes" id="UP001597389">
    <property type="component" value="Unassembled WGS sequence"/>
</dbReference>
<accession>A0ABW4ZFR7</accession>
<protein>
    <submittedName>
        <fullName evidence="2">Uncharacterized protein</fullName>
    </submittedName>
</protein>
<reference evidence="3" key="1">
    <citation type="journal article" date="2019" name="Int. J. Syst. Evol. Microbiol.">
        <title>The Global Catalogue of Microorganisms (GCM) 10K type strain sequencing project: providing services to taxonomists for standard genome sequencing and annotation.</title>
        <authorList>
            <consortium name="The Broad Institute Genomics Platform"/>
            <consortium name="The Broad Institute Genome Sequencing Center for Infectious Disease"/>
            <person name="Wu L."/>
            <person name="Ma J."/>
        </authorList>
    </citation>
    <scope>NUCLEOTIDE SEQUENCE [LARGE SCALE GENOMIC DNA]</scope>
    <source>
        <strain evidence="3">CCUG 57942</strain>
    </source>
</reference>
<comment type="caution">
    <text evidence="2">The sequence shown here is derived from an EMBL/GenBank/DDBJ whole genome shotgun (WGS) entry which is preliminary data.</text>
</comment>
<gene>
    <name evidence="2" type="ORF">ACFSW8_15795</name>
</gene>